<keyword evidence="1" id="KW-0678">Repressor</keyword>
<organism evidence="5 6">
    <name type="scientific">Salipaludibacillus neizhouensis</name>
    <dbReference type="NCBI Taxonomy" id="885475"/>
    <lineage>
        <taxon>Bacteria</taxon>
        <taxon>Bacillati</taxon>
        <taxon>Bacillota</taxon>
        <taxon>Bacilli</taxon>
        <taxon>Bacillales</taxon>
        <taxon>Bacillaceae</taxon>
    </lineage>
</organism>
<dbReference type="AlphaFoldDB" id="A0A3A9K3U9"/>
<dbReference type="InterPro" id="IPR001647">
    <property type="entry name" value="HTH_TetR"/>
</dbReference>
<dbReference type="Gene3D" id="1.10.357.10">
    <property type="entry name" value="Tetracycline Repressor, domain 2"/>
    <property type="match status" value="1"/>
</dbReference>
<evidence type="ECO:0000256" key="3">
    <source>
        <dbReference type="PROSITE-ProRule" id="PRU00335"/>
    </source>
</evidence>
<proteinExistence type="predicted"/>
<dbReference type="InterPro" id="IPR050624">
    <property type="entry name" value="HTH-type_Tx_Regulator"/>
</dbReference>
<protein>
    <submittedName>
        <fullName evidence="5">TetR family transcriptional regulator</fullName>
    </submittedName>
</protein>
<dbReference type="Proteomes" id="UP000281498">
    <property type="component" value="Unassembled WGS sequence"/>
</dbReference>
<dbReference type="InterPro" id="IPR009057">
    <property type="entry name" value="Homeodomain-like_sf"/>
</dbReference>
<dbReference type="PANTHER" id="PTHR43479">
    <property type="entry name" value="ACREF/ENVCD OPERON REPRESSOR-RELATED"/>
    <property type="match status" value="1"/>
</dbReference>
<dbReference type="InterPro" id="IPR039532">
    <property type="entry name" value="TetR_C_Firmicutes"/>
</dbReference>
<gene>
    <name evidence="5" type="ORF">CR203_23100</name>
</gene>
<evidence type="ECO:0000313" key="5">
    <source>
        <dbReference type="EMBL" id="RKL64971.1"/>
    </source>
</evidence>
<sequence length="194" mass="22521">MKGVFKVNRQNSITDPRKIRTRKLLRDAFIELLQEMDIEKITVNRLAERATINRVTFYLHYSDIPDMQEKMADDMIDDIKHVFDNPLKNGKKLEKLLVHISEDADFYKITLASKVVPIFRERLNTLLSDKIVLMLEGKMGESSIVKAGIPKDIIVWYNSSALIGVIISWLQNDIPYTPSFLAKHFIFLHNSFLK</sequence>
<accession>A0A3A9K3U9</accession>
<dbReference type="EMBL" id="PDOE01000026">
    <property type="protein sequence ID" value="RKL64971.1"/>
    <property type="molecule type" value="Genomic_DNA"/>
</dbReference>
<dbReference type="SUPFAM" id="SSF46689">
    <property type="entry name" value="Homeodomain-like"/>
    <property type="match status" value="1"/>
</dbReference>
<dbReference type="Pfam" id="PF14278">
    <property type="entry name" value="TetR_C_8"/>
    <property type="match status" value="1"/>
</dbReference>
<dbReference type="PROSITE" id="PS50977">
    <property type="entry name" value="HTH_TETR_2"/>
    <property type="match status" value="1"/>
</dbReference>
<dbReference type="OrthoDB" id="9810250at2"/>
<dbReference type="PANTHER" id="PTHR43479:SF23">
    <property type="entry name" value="HTH TETR-TYPE DOMAIN-CONTAINING PROTEIN"/>
    <property type="match status" value="1"/>
</dbReference>
<evidence type="ECO:0000259" key="4">
    <source>
        <dbReference type="PROSITE" id="PS50977"/>
    </source>
</evidence>
<reference evidence="5 6" key="1">
    <citation type="submission" date="2017-10" db="EMBL/GenBank/DDBJ databases">
        <title>Bacillus sp. nov., a halophilic bacterium isolated from a Keqin Lake.</title>
        <authorList>
            <person name="Wang H."/>
        </authorList>
    </citation>
    <scope>NUCLEOTIDE SEQUENCE [LARGE SCALE GENOMIC DNA]</scope>
    <source>
        <strain evidence="5 6">KCTC 13187</strain>
    </source>
</reference>
<feature type="DNA-binding region" description="H-T-H motif" evidence="3">
    <location>
        <begin position="42"/>
        <end position="61"/>
    </location>
</feature>
<comment type="caution">
    <text evidence="5">The sequence shown here is derived from an EMBL/GenBank/DDBJ whole genome shotgun (WGS) entry which is preliminary data.</text>
</comment>
<evidence type="ECO:0000313" key="6">
    <source>
        <dbReference type="Proteomes" id="UP000281498"/>
    </source>
</evidence>
<feature type="domain" description="HTH tetR-type" evidence="4">
    <location>
        <begin position="19"/>
        <end position="79"/>
    </location>
</feature>
<dbReference type="GO" id="GO:0003677">
    <property type="term" value="F:DNA binding"/>
    <property type="evidence" value="ECO:0007669"/>
    <property type="project" value="UniProtKB-UniRule"/>
</dbReference>
<keyword evidence="2 3" id="KW-0238">DNA-binding</keyword>
<keyword evidence="6" id="KW-1185">Reference proteome</keyword>
<evidence type="ECO:0000256" key="1">
    <source>
        <dbReference type="ARBA" id="ARBA00022491"/>
    </source>
</evidence>
<name>A0A3A9K3U9_9BACI</name>
<evidence type="ECO:0000256" key="2">
    <source>
        <dbReference type="ARBA" id="ARBA00023125"/>
    </source>
</evidence>